<dbReference type="SUPFAM" id="SSF55729">
    <property type="entry name" value="Acyl-CoA N-acyltransferases (Nat)"/>
    <property type="match status" value="1"/>
</dbReference>
<dbReference type="Proteomes" id="UP000279271">
    <property type="component" value="Unassembled WGS sequence"/>
</dbReference>
<gene>
    <name evidence="2" type="ORF">APUTEX25_000249</name>
</gene>
<evidence type="ECO:0000313" key="3">
    <source>
        <dbReference type="Proteomes" id="UP000279271"/>
    </source>
</evidence>
<name>A0A3M7L2H1_AUXPR</name>
<reference evidence="3" key="1">
    <citation type="journal article" date="2018" name="Algal Res.">
        <title>Characterization of plant carbon substrate utilization by Auxenochlorella protothecoides.</title>
        <authorList>
            <person name="Vogler B.W."/>
            <person name="Starkenburg S.R."/>
            <person name="Sudasinghe N."/>
            <person name="Schambach J.Y."/>
            <person name="Rollin J.A."/>
            <person name="Pattathil S."/>
            <person name="Barry A.N."/>
        </authorList>
    </citation>
    <scope>NUCLEOTIDE SEQUENCE [LARGE SCALE GENOMIC DNA]</scope>
    <source>
        <strain evidence="3">UTEX 25</strain>
    </source>
</reference>
<dbReference type="InterPro" id="IPR016181">
    <property type="entry name" value="Acyl_CoA_acyltransferase"/>
</dbReference>
<organism evidence="2 3">
    <name type="scientific">Auxenochlorella protothecoides</name>
    <name type="common">Green microalga</name>
    <name type="synonym">Chlorella protothecoides</name>
    <dbReference type="NCBI Taxonomy" id="3075"/>
    <lineage>
        <taxon>Eukaryota</taxon>
        <taxon>Viridiplantae</taxon>
        <taxon>Chlorophyta</taxon>
        <taxon>core chlorophytes</taxon>
        <taxon>Trebouxiophyceae</taxon>
        <taxon>Chlorellales</taxon>
        <taxon>Chlorellaceae</taxon>
        <taxon>Auxenochlorella</taxon>
    </lineage>
</organism>
<dbReference type="AlphaFoldDB" id="A0A3M7L2H1"/>
<sequence>MALELRRRNTFIICMTMHADQHVLAYMLYSIHSLAAHIARLAVCPLHRRAGHAKRLIQHVTRELQRARRISTFSLHVAAVNEPALALYK</sequence>
<accession>A0A3M7L2H1</accession>
<dbReference type="CDD" id="cd04301">
    <property type="entry name" value="NAT_SF"/>
    <property type="match status" value="1"/>
</dbReference>
<protein>
    <recommendedName>
        <fullName evidence="1">N-acetyltransferase domain-containing protein</fullName>
    </recommendedName>
</protein>
<dbReference type="PANTHER" id="PTHR47542:SF2">
    <property type="entry name" value="ACYL-COA N-ACYLTRANSFERASES (NAT) SUPERFAMILY PROTEIN"/>
    <property type="match status" value="1"/>
</dbReference>
<comment type="caution">
    <text evidence="2">The sequence shown here is derived from an EMBL/GenBank/DDBJ whole genome shotgun (WGS) entry which is preliminary data.</text>
</comment>
<feature type="domain" description="N-acetyltransferase" evidence="1">
    <location>
        <begin position="1"/>
        <end position="89"/>
    </location>
</feature>
<dbReference type="Gene3D" id="3.40.630.30">
    <property type="match status" value="1"/>
</dbReference>
<dbReference type="InterPro" id="IPR000182">
    <property type="entry name" value="GNAT_dom"/>
</dbReference>
<dbReference type="PANTHER" id="PTHR47542">
    <property type="entry name" value="ACYL-COA N-ACYLTRANSFERASES (NAT) SUPERFAMILY PROTEIN"/>
    <property type="match status" value="1"/>
</dbReference>
<dbReference type="PROSITE" id="PS51186">
    <property type="entry name" value="GNAT"/>
    <property type="match status" value="1"/>
</dbReference>
<evidence type="ECO:0000259" key="1">
    <source>
        <dbReference type="PROSITE" id="PS51186"/>
    </source>
</evidence>
<dbReference type="Pfam" id="PF00583">
    <property type="entry name" value="Acetyltransf_1"/>
    <property type="match status" value="1"/>
</dbReference>
<dbReference type="GO" id="GO:0016747">
    <property type="term" value="F:acyltransferase activity, transferring groups other than amino-acyl groups"/>
    <property type="evidence" value="ECO:0007669"/>
    <property type="project" value="InterPro"/>
</dbReference>
<dbReference type="EMBL" id="QOKY01000160">
    <property type="protein sequence ID" value="RMZ55666.1"/>
    <property type="molecule type" value="Genomic_DNA"/>
</dbReference>
<feature type="non-terminal residue" evidence="2">
    <location>
        <position position="89"/>
    </location>
</feature>
<proteinExistence type="predicted"/>
<evidence type="ECO:0000313" key="2">
    <source>
        <dbReference type="EMBL" id="RMZ55666.1"/>
    </source>
</evidence>